<accession>A0ACB9WXV4</accession>
<proteinExistence type="predicted"/>
<keyword evidence="2" id="KW-1185">Reference proteome</keyword>
<feature type="non-terminal residue" evidence="1">
    <location>
        <position position="90"/>
    </location>
</feature>
<comment type="caution">
    <text evidence="1">The sequence shown here is derived from an EMBL/GenBank/DDBJ whole genome shotgun (WGS) entry which is preliminary data.</text>
</comment>
<sequence>MSYIFQNTKKPLWKQDIVNVAPGSEAVEFQYATRHIGWRAPSIKQVFEKGRQREKVSAKYLKECGEERGARPEGDKAVSRTLSRVLCLWI</sequence>
<evidence type="ECO:0000313" key="2">
    <source>
        <dbReference type="Proteomes" id="UP001057452"/>
    </source>
</evidence>
<organism evidence="1 2">
    <name type="scientific">Chaenocephalus aceratus</name>
    <name type="common">Blackfin icefish</name>
    <name type="synonym">Chaenichthys aceratus</name>
    <dbReference type="NCBI Taxonomy" id="36190"/>
    <lineage>
        <taxon>Eukaryota</taxon>
        <taxon>Metazoa</taxon>
        <taxon>Chordata</taxon>
        <taxon>Craniata</taxon>
        <taxon>Vertebrata</taxon>
        <taxon>Euteleostomi</taxon>
        <taxon>Actinopterygii</taxon>
        <taxon>Neopterygii</taxon>
        <taxon>Teleostei</taxon>
        <taxon>Neoteleostei</taxon>
        <taxon>Acanthomorphata</taxon>
        <taxon>Eupercaria</taxon>
        <taxon>Perciformes</taxon>
        <taxon>Notothenioidei</taxon>
        <taxon>Channichthyidae</taxon>
        <taxon>Chaenocephalus</taxon>
    </lineage>
</organism>
<dbReference type="EMBL" id="CM043794">
    <property type="protein sequence ID" value="KAI4818915.1"/>
    <property type="molecule type" value="Genomic_DNA"/>
</dbReference>
<evidence type="ECO:0000313" key="1">
    <source>
        <dbReference type="EMBL" id="KAI4818915.1"/>
    </source>
</evidence>
<gene>
    <name evidence="1" type="ORF">KUCAC02_004205</name>
</gene>
<dbReference type="Proteomes" id="UP001057452">
    <property type="component" value="Chromosome 10"/>
</dbReference>
<protein>
    <submittedName>
        <fullName evidence="1">Uncharacterized protein</fullName>
    </submittedName>
</protein>
<name>A0ACB9WXV4_CHAAC</name>
<reference evidence="1" key="1">
    <citation type="submission" date="2022-05" db="EMBL/GenBank/DDBJ databases">
        <title>Chromosome-level genome of Chaenocephalus aceratus.</title>
        <authorList>
            <person name="Park H."/>
        </authorList>
    </citation>
    <scope>NUCLEOTIDE SEQUENCE</scope>
    <source>
        <strain evidence="1">KU_202001</strain>
    </source>
</reference>